<dbReference type="EMBL" id="ATHJ01000138">
    <property type="protein sequence ID" value="EPR32505.1"/>
    <property type="molecule type" value="Genomic_DNA"/>
</dbReference>
<dbReference type="Proteomes" id="UP000014977">
    <property type="component" value="Unassembled WGS sequence"/>
</dbReference>
<proteinExistence type="predicted"/>
<dbReference type="Pfam" id="PF01695">
    <property type="entry name" value="IstB_IS21"/>
    <property type="match status" value="1"/>
</dbReference>
<evidence type="ECO:0000313" key="2">
    <source>
        <dbReference type="EMBL" id="EPR32505.1"/>
    </source>
</evidence>
<reference evidence="2 3" key="1">
    <citation type="journal article" date="2013" name="Genome Announc.">
        <title>Draft genome sequences for three mercury-methylating, sulfate-reducing bacteria.</title>
        <authorList>
            <person name="Brown S.D."/>
            <person name="Hurt R.A.Jr."/>
            <person name="Gilmour C.C."/>
            <person name="Elias D.A."/>
        </authorList>
    </citation>
    <scope>NUCLEOTIDE SEQUENCE [LARGE SCALE GENOMIC DNA]</scope>
    <source>
        <strain evidence="2 3">DSM 2059</strain>
    </source>
</reference>
<protein>
    <submittedName>
        <fullName evidence="2">IstB domain protein ATP-binding protein</fullName>
    </submittedName>
</protein>
<feature type="domain" description="IstB-like ATP-binding" evidence="1">
    <location>
        <begin position="23"/>
        <end position="70"/>
    </location>
</feature>
<gene>
    <name evidence="2" type="ORF">dsmv_0878</name>
</gene>
<comment type="caution">
    <text evidence="2">The sequence shown here is derived from an EMBL/GenBank/DDBJ whole genome shotgun (WGS) entry which is preliminary data.</text>
</comment>
<name>S7T7M0_DESML</name>
<dbReference type="AlphaFoldDB" id="S7T7M0"/>
<dbReference type="GO" id="GO:0005524">
    <property type="term" value="F:ATP binding"/>
    <property type="evidence" value="ECO:0007669"/>
    <property type="project" value="UniProtKB-KW"/>
</dbReference>
<evidence type="ECO:0000313" key="3">
    <source>
        <dbReference type="Proteomes" id="UP000014977"/>
    </source>
</evidence>
<keyword evidence="3" id="KW-1185">Reference proteome</keyword>
<dbReference type="eggNOG" id="COG1484">
    <property type="taxonomic scope" value="Bacteria"/>
</dbReference>
<keyword evidence="2" id="KW-0067">ATP-binding</keyword>
<keyword evidence="2" id="KW-0547">Nucleotide-binding</keyword>
<accession>S7T7M0</accession>
<evidence type="ECO:0000259" key="1">
    <source>
        <dbReference type="Pfam" id="PF01695"/>
    </source>
</evidence>
<dbReference type="STRING" id="897.B2D07_18580"/>
<dbReference type="InterPro" id="IPR002611">
    <property type="entry name" value="IstB_ATP-bd"/>
</dbReference>
<sequence>MDPDDNTLVKNLKVLKLCFIGENTLTTARTAGRQKDELKKYVKPDLLIDELGYLPVDNHGADLLFPIISQGLARDLQQRQHPHVGAL</sequence>
<organism evidence="2 3">
    <name type="scientific">Desulfococcus multivorans DSM 2059</name>
    <dbReference type="NCBI Taxonomy" id="1121405"/>
    <lineage>
        <taxon>Bacteria</taxon>
        <taxon>Pseudomonadati</taxon>
        <taxon>Thermodesulfobacteriota</taxon>
        <taxon>Desulfobacteria</taxon>
        <taxon>Desulfobacterales</taxon>
        <taxon>Desulfococcaceae</taxon>
        <taxon>Desulfococcus</taxon>
    </lineage>
</organism>